<comment type="caution">
    <text evidence="2">The sequence shown here is derived from an EMBL/GenBank/DDBJ whole genome shotgun (WGS) entry which is preliminary data.</text>
</comment>
<evidence type="ECO:0000313" key="2">
    <source>
        <dbReference type="EMBL" id="RXK36996.1"/>
    </source>
</evidence>
<feature type="compositionally biased region" description="Basic and acidic residues" evidence="1">
    <location>
        <begin position="588"/>
        <end position="598"/>
    </location>
</feature>
<feature type="compositionally biased region" description="Polar residues" evidence="1">
    <location>
        <begin position="1479"/>
        <end position="1490"/>
    </location>
</feature>
<sequence>MYAPKGYDSDSSDPETITPPPSPKLQTKPHFSFRSLLPTSGSLFPRKLSRRNSQTSAKSKHEYRRQNTPRSPTPPLGKKSVRWGPDEELSPQTRLRQRALGLFVSPEASPSSTDPSPTDVQGQVRPEQNEGEEVRNDVGEEVLVLLRRLIADNASRREEVTTNLTEPSNLPYLNTETEPSDPNESQPRPSLRPPTPGPPKVDETPLKEVEKPVKSDKKDRKEKKKPEPLHVVNPDTGPHTPNLPPTDGKQHDLNEEYFDSSHPAPSQRPSSHPHQYRPQIDPYTNTHPHPTSLTWPEAHPTPSTTPSHLSQRQDPGYSTHPHTAPPWQNTSQSNHPIDHHIPSPNPYPNQQDLSQMVHGSPFHPNQPPYGVYPQLPPWQYPQYNPRHDSSSSTNRNSNGYQTQPPPIYPHPPALQPWQPYYPPAYYHPLPIPYPVNGGRRSSKGGSPMWSPLANPWELPSSTSESSPTEEDSPSRRRRRQRNVNNPKPTQPSKQSRERRERHRDGRKEEFVSEQSQSETARDAPKASREIGKDGRGSDKEWKKGIDSDIGVPVNDRIMSRKRSEPKSLPPQGTKEIEASTQRIPALYTDDRQGQKRVEQSPPTRPSEERPITSESPPIKQEHEKEQRGSNKDLVERERDKAMPRSPPHQTSEEQLACLKRKQSKLSETQSSKSPAPQPSSLDERERSRVADMNLKHRVKEVATGKEGSDNDVTAPRKAKERPEQGKQLTEPTEQEKAAYLRKKEEAKRKMADQAGPTGSDEPTSEVKDKGEEKQMTKEERETYLKKKEETKLMMAPQRTVSDEATNNAKSKGREREMTEEQKEAYMRRKVEAKDMIARQAGSMRSNDAMDRQMEMTKEQKEAYMRKKAEAQRMTAQQPRMAPDKPAVGELDRGKQAEITEMEKQAYLTKNERARDMMLEGTDKPDESSQSEVKNRSKERQMTKEEKEAYLRKKEEAKRILAQKETGDGVSEPDSHGHITPGRTDNKIKSKQGGEDTGNSGTKLGNHVPQSDKLSEKARMSEQDPRLKGMTPEQRKQYERYLAAKRAKEGGKLGTGADSAGQTRDRESLKTDTKALGKEGYEQGIRRELGPDSKNKETEESVGQEKQTRQETRDQDVTISQGKQTRREKDGQESRKKPGEVRRDDSPDEISPGVSNDKIEERPGSLPGVRPEQTKPVKGKEKERPGREEGDENERRKRDKMEAYLLAKKNDMKEVEREDSASIPPGKDWRREDYLESEKKKKEEAYIAAKAEASKSGGGGGSPATEPNQAELVKQGDDPERNERDPKEVMESLKTKDSGGESETPEGAEVIQARETSESRSDAPEDLERRKKEKMKAYLEAKQKAEADRVTRDGASTFPREGMKEADIQELERRKREKMEAYLAAKNANSQAIPTEASEDRQYGNVGDLTRDQNDQEKRKKEKMDAYLAAKGSKSGKISPGSEEIHSQAKNLDSQGPQEAEMEERKKAKMAAYLAAKSKGATTLGSPSTVDASDGDPKIDTHKVKERDLDGRDDDGKTKVSPRAQGGDSEGKDKTKMQQMKRKKMEEYLALKALKDKQSSRTQGAKTIEKDNMAKLSEEDRGKEKLKEEKMKAYLAAKAMKAREADTTVPLSSRSLRKEEYSSQAPKKPFPEQNDLAASGEIANLESPKSPKNIEENVPNNSQIREKETLQREQMKDHMRAVGESPSDIASKAGVTPEHTFKEVSDQQSDSFRDVPQKSRELQAKQDGSRGQGQQRTRIDPDSLTDEQRRRLDERRKAHEAAIRSTSHRQSKEKRGSTSPPPAHGVPRQRTEKELSRGSLDPVDVHQAARKAQQARQKGDYLVHGEKASSLGEQGDPTDRIQPTNLVGKSGETGRENTNHRPKSAELYMPGGFHAAPKPAPEESLHGVPGESQDGEKEVTWSKCLISLVTCIDLANSLLADLMASSRSRRGSQDSPILLDILPRLLANMLTQKDLVSAMSSVLGDQHSTSLEEFMKHLGVVQNFLRHVQAQRENTVRTAIIEGRHEDLRTMTQETSSSFQIGSLQALLGYLLSLGDITTPTMMDSLKGLLADWHKNGLSIGSVVRTVMVVKQELDSLRKQKEKESHGHGEGEEMVKKSTGVMSILDQLLGFIAPHNVGDASSKRPEIPTKKEDPPLQTNAPSRPDRSERRGGSDTSGRPPRSAHPDQSYLEEQMKRPEYCGGQQTKRSHPAVAEEETRGEKRGRRLSEVAHKLGDKIHTVLMGPDQDKSSNTEKKSKGHVSKNPNILRPVSNLGLQRISHVEVKAPSPIKFLSSTEASLRSSSHHSSSNKSPAPVKVILPNENAAEHHHQYPLPSLTDQFLHSSPRPHPAHQDWAPLSPIRVSTERRPIKNRRKSDSTASVYSQDSASYSDKPRGRDRQSSSASSGTIESDLEAQELLAKADSGPLPVRRVESHEHGNRKHKPGREEVWAAEDVLGLRKVHRK</sequence>
<feature type="compositionally biased region" description="Polar residues" evidence="1">
    <location>
        <begin position="2356"/>
        <end position="2368"/>
    </location>
</feature>
<feature type="compositionally biased region" description="Low complexity" evidence="1">
    <location>
        <begin position="1245"/>
        <end position="1254"/>
    </location>
</feature>
<proteinExistence type="predicted"/>
<feature type="compositionally biased region" description="Pro residues" evidence="1">
    <location>
        <begin position="403"/>
        <end position="422"/>
    </location>
</feature>
<feature type="compositionally biased region" description="Polar residues" evidence="1">
    <location>
        <begin position="301"/>
        <end position="313"/>
    </location>
</feature>
<feature type="compositionally biased region" description="Basic and acidic residues" evidence="1">
    <location>
        <begin position="619"/>
        <end position="642"/>
    </location>
</feature>
<dbReference type="EMBL" id="SDIL01000081">
    <property type="protein sequence ID" value="RXK36996.1"/>
    <property type="molecule type" value="Genomic_DNA"/>
</dbReference>
<feature type="compositionally biased region" description="Basic and acidic residues" evidence="1">
    <location>
        <begin position="1105"/>
        <end position="1115"/>
    </location>
</feature>
<feature type="compositionally biased region" description="Basic and acidic residues" evidence="1">
    <location>
        <begin position="1124"/>
        <end position="1144"/>
    </location>
</feature>
<feature type="compositionally biased region" description="Basic and acidic residues" evidence="1">
    <location>
        <begin position="889"/>
        <end position="958"/>
    </location>
</feature>
<feature type="compositionally biased region" description="Basic and acidic residues" evidence="1">
    <location>
        <begin position="1566"/>
        <end position="1586"/>
    </location>
</feature>
<feature type="compositionally biased region" description="Basic and acidic residues" evidence="1">
    <location>
        <begin position="2224"/>
        <end position="2234"/>
    </location>
</feature>
<feature type="region of interest" description="Disordered" evidence="1">
    <location>
        <begin position="2115"/>
        <end position="2167"/>
    </location>
</feature>
<gene>
    <name evidence="2" type="ORF">M231_05760</name>
</gene>
<feature type="compositionally biased region" description="Basic and acidic residues" evidence="1">
    <location>
        <begin position="1494"/>
        <end position="1517"/>
    </location>
</feature>
<feature type="compositionally biased region" description="Basic and acidic residues" evidence="1">
    <location>
        <begin position="200"/>
        <end position="228"/>
    </location>
</feature>
<feature type="compositionally biased region" description="Polar residues" evidence="1">
    <location>
        <begin position="282"/>
        <end position="294"/>
    </location>
</feature>
<feature type="compositionally biased region" description="Polar residues" evidence="1">
    <location>
        <begin position="326"/>
        <end position="335"/>
    </location>
</feature>
<feature type="region of interest" description="Disordered" evidence="1">
    <location>
        <begin position="1385"/>
        <end position="1586"/>
    </location>
</feature>
<reference evidence="2 3" key="1">
    <citation type="submission" date="2016-06" db="EMBL/GenBank/DDBJ databases">
        <title>Evolution of pathogenesis and genome organization in the Tremellales.</title>
        <authorList>
            <person name="Cuomo C."/>
            <person name="Litvintseva A."/>
            <person name="Heitman J."/>
            <person name="Chen Y."/>
            <person name="Sun S."/>
            <person name="Springer D."/>
            <person name="Dromer F."/>
            <person name="Young S."/>
            <person name="Zeng Q."/>
            <person name="Chapman S."/>
            <person name="Gujja S."/>
            <person name="Saif S."/>
            <person name="Birren B."/>
        </authorList>
    </citation>
    <scope>NUCLEOTIDE SEQUENCE [LARGE SCALE GENOMIC DNA]</scope>
    <source>
        <strain evidence="2 3">ATCC 28783</strain>
    </source>
</reference>
<feature type="region of interest" description="Disordered" evidence="1">
    <location>
        <begin position="1599"/>
        <end position="1861"/>
    </location>
</feature>
<feature type="compositionally biased region" description="Basic and acidic residues" evidence="1">
    <location>
        <begin position="1543"/>
        <end position="1558"/>
    </location>
</feature>
<feature type="compositionally biased region" description="Low complexity" evidence="1">
    <location>
        <begin position="109"/>
        <end position="119"/>
    </location>
</feature>
<feature type="compositionally biased region" description="Low complexity" evidence="1">
    <location>
        <begin position="1430"/>
        <end position="1441"/>
    </location>
</feature>
<feature type="compositionally biased region" description="Low complexity" evidence="1">
    <location>
        <begin position="669"/>
        <end position="680"/>
    </location>
</feature>
<feature type="compositionally biased region" description="Basic and acidic residues" evidence="1">
    <location>
        <begin position="811"/>
        <end position="836"/>
    </location>
</feature>
<feature type="compositionally biased region" description="Polar residues" evidence="1">
    <location>
        <begin position="263"/>
        <end position="273"/>
    </location>
</feature>
<feature type="compositionally biased region" description="Basic and acidic residues" evidence="1">
    <location>
        <begin position="2120"/>
        <end position="2133"/>
    </location>
</feature>
<keyword evidence="3" id="KW-1185">Reference proteome</keyword>
<feature type="compositionally biased region" description="Basic and acidic residues" evidence="1">
    <location>
        <begin position="983"/>
        <end position="993"/>
    </location>
</feature>
<feature type="compositionally biased region" description="Basic and acidic residues" evidence="1">
    <location>
        <begin position="519"/>
        <end position="546"/>
    </location>
</feature>
<feature type="compositionally biased region" description="Basic and acidic residues" evidence="1">
    <location>
        <begin position="1408"/>
        <end position="1424"/>
    </location>
</feature>
<feature type="compositionally biased region" description="Basic and acidic residues" evidence="1">
    <location>
        <begin position="1736"/>
        <end position="1761"/>
    </location>
</feature>
<feature type="compositionally biased region" description="Basic and acidic residues" evidence="1">
    <location>
        <begin position="1273"/>
        <end position="1298"/>
    </location>
</feature>
<feature type="compositionally biased region" description="Basic and acidic residues" evidence="1">
    <location>
        <begin position="1171"/>
        <end position="1219"/>
    </location>
</feature>
<feature type="compositionally biased region" description="Basic and acidic residues" evidence="1">
    <location>
        <begin position="2077"/>
        <end position="2095"/>
    </location>
</feature>
<feature type="region of interest" description="Disordered" evidence="1">
    <location>
        <begin position="2077"/>
        <end position="2096"/>
    </location>
</feature>
<dbReference type="InParanoid" id="A0A4Q1BHB6"/>
<feature type="compositionally biased region" description="Basic and acidic residues" evidence="1">
    <location>
        <begin position="1698"/>
        <end position="1727"/>
    </location>
</feature>
<feature type="compositionally biased region" description="Polar residues" evidence="1">
    <location>
        <begin position="798"/>
        <end position="809"/>
    </location>
</feature>
<feature type="compositionally biased region" description="Basic and acidic residues" evidence="1">
    <location>
        <begin position="733"/>
        <end position="751"/>
    </location>
</feature>
<feature type="compositionally biased region" description="Basic and acidic residues" evidence="1">
    <location>
        <begin position="847"/>
        <end position="870"/>
    </location>
</feature>
<organism evidence="2 3">
    <name type="scientific">Tremella mesenterica</name>
    <name type="common">Jelly fungus</name>
    <dbReference type="NCBI Taxonomy" id="5217"/>
    <lineage>
        <taxon>Eukaryota</taxon>
        <taxon>Fungi</taxon>
        <taxon>Dikarya</taxon>
        <taxon>Basidiomycota</taxon>
        <taxon>Agaricomycotina</taxon>
        <taxon>Tremellomycetes</taxon>
        <taxon>Tremellales</taxon>
        <taxon>Tremellaceae</taxon>
        <taxon>Tremella</taxon>
    </lineage>
</organism>
<feature type="region of interest" description="Disordered" evidence="1">
    <location>
        <begin position="1"/>
        <end position="1368"/>
    </location>
</feature>
<feature type="compositionally biased region" description="Basic and acidic residues" evidence="1">
    <location>
        <begin position="764"/>
        <end position="791"/>
    </location>
</feature>
<feature type="compositionally biased region" description="Basic and acidic residues" evidence="1">
    <location>
        <begin position="1062"/>
        <end position="1098"/>
    </location>
</feature>
<dbReference type="OrthoDB" id="2597039at2759"/>
<feature type="compositionally biased region" description="Basic and acidic residues" evidence="1">
    <location>
        <begin position="1663"/>
        <end position="1680"/>
    </location>
</feature>
<feature type="compositionally biased region" description="Basic and acidic residues" evidence="1">
    <location>
        <begin position="1012"/>
        <end position="1038"/>
    </location>
</feature>
<feature type="compositionally biased region" description="Basic and acidic residues" evidence="1">
    <location>
        <begin position="2142"/>
        <end position="2151"/>
    </location>
</feature>
<feature type="compositionally biased region" description="Basic and acidic residues" evidence="1">
    <location>
        <begin position="1226"/>
        <end position="1244"/>
    </location>
</feature>
<feature type="compositionally biased region" description="Polar residues" evidence="1">
    <location>
        <begin position="390"/>
        <end position="400"/>
    </location>
</feature>
<evidence type="ECO:0000313" key="3">
    <source>
        <dbReference type="Proteomes" id="UP000289152"/>
    </source>
</evidence>
<name>A0A4Q1BHB6_TREME</name>
<feature type="compositionally biased region" description="Low complexity" evidence="1">
    <location>
        <begin position="1469"/>
        <end position="1478"/>
    </location>
</feature>
<accession>A0A4Q1BHB6</accession>
<feature type="compositionally biased region" description="Polar residues" evidence="1">
    <location>
        <begin position="161"/>
        <end position="186"/>
    </location>
</feature>
<feature type="compositionally biased region" description="Polar residues" evidence="1">
    <location>
        <begin position="482"/>
        <end position="493"/>
    </location>
</feature>
<feature type="compositionally biased region" description="Pro residues" evidence="1">
    <location>
        <begin position="190"/>
        <end position="199"/>
    </location>
</feature>
<feature type="compositionally biased region" description="Polar residues" evidence="1">
    <location>
        <begin position="1447"/>
        <end position="1456"/>
    </location>
</feature>
<feature type="compositionally biased region" description="Basic and acidic residues" evidence="1">
    <location>
        <begin position="494"/>
        <end position="510"/>
    </location>
</feature>
<feature type="compositionally biased region" description="Basic and acidic residues" evidence="1">
    <location>
        <begin position="2194"/>
        <end position="2217"/>
    </location>
</feature>
<feature type="compositionally biased region" description="Basic and acidic residues" evidence="1">
    <location>
        <begin position="1816"/>
        <end position="1826"/>
    </location>
</feature>
<feature type="compositionally biased region" description="Basic and acidic residues" evidence="1">
    <location>
        <begin position="1314"/>
        <end position="1351"/>
    </location>
</feature>
<feature type="region of interest" description="Disordered" evidence="1">
    <location>
        <begin position="2179"/>
        <end position="2247"/>
    </location>
</feature>
<evidence type="ECO:0000256" key="1">
    <source>
        <dbReference type="SAM" id="MobiDB-lite"/>
    </source>
</evidence>
<protein>
    <submittedName>
        <fullName evidence="2">Uncharacterized protein</fullName>
    </submittedName>
</protein>
<feature type="region of interest" description="Disordered" evidence="1">
    <location>
        <begin position="2314"/>
        <end position="2427"/>
    </location>
</feature>
<feature type="compositionally biased region" description="Basic and acidic residues" evidence="1">
    <location>
        <begin position="699"/>
        <end position="708"/>
    </location>
</feature>
<dbReference type="Proteomes" id="UP000289152">
    <property type="component" value="Unassembled WGS sequence"/>
</dbReference>